<evidence type="ECO:0000256" key="1">
    <source>
        <dbReference type="SAM" id="Phobius"/>
    </source>
</evidence>
<evidence type="ECO:0000313" key="2">
    <source>
        <dbReference type="EMBL" id="QMT39926.1"/>
    </source>
</evidence>
<accession>A0A7D7S4F8</accession>
<feature type="transmembrane region" description="Helical" evidence="1">
    <location>
        <begin position="7"/>
        <end position="26"/>
    </location>
</feature>
<protein>
    <submittedName>
        <fullName evidence="2">Uncharacterized protein</fullName>
    </submittedName>
</protein>
<dbReference type="EMBL" id="CP059567">
    <property type="protein sequence ID" value="QMT39926.1"/>
    <property type="molecule type" value="Genomic_DNA"/>
</dbReference>
<dbReference type="KEGG" id="nsg:H3L94_08660"/>
<organism evidence="2 3">
    <name type="scientific">Neisseria shayeganii</name>
    <dbReference type="NCBI Taxonomy" id="607712"/>
    <lineage>
        <taxon>Bacteria</taxon>
        <taxon>Pseudomonadati</taxon>
        <taxon>Pseudomonadota</taxon>
        <taxon>Betaproteobacteria</taxon>
        <taxon>Neisseriales</taxon>
        <taxon>Neisseriaceae</taxon>
        <taxon>Neisseria</taxon>
    </lineage>
</organism>
<reference evidence="2 3" key="1">
    <citation type="submission" date="2020-07" db="EMBL/GenBank/DDBJ databases">
        <title>Genomic diversity of species in the Neisseriaceae family.</title>
        <authorList>
            <person name="Vincent A.T."/>
            <person name="Bernet E."/>
            <person name="Veyrier F.J."/>
        </authorList>
    </citation>
    <scope>NUCLEOTIDE SEQUENCE [LARGE SCALE GENOMIC DNA]</scope>
    <source>
        <strain evidence="2 3">DSM 22244</strain>
    </source>
</reference>
<dbReference type="AlphaFoldDB" id="A0A7D7S4F8"/>
<dbReference type="RefSeq" id="WP_182121688.1">
    <property type="nucleotide sequence ID" value="NZ_CP059567.1"/>
</dbReference>
<sequence>MNKHLPFICCWLGQWPLLGYCLYQAAMHGRTWSWPAIGMRAMALWWLCYLGIFLSRQLYCRERTGDAWFAVLTSPLIVWTLWR</sequence>
<evidence type="ECO:0000313" key="3">
    <source>
        <dbReference type="Proteomes" id="UP000514752"/>
    </source>
</evidence>
<dbReference type="Proteomes" id="UP000514752">
    <property type="component" value="Chromosome"/>
</dbReference>
<keyword evidence="1" id="KW-0472">Membrane</keyword>
<keyword evidence="1" id="KW-0812">Transmembrane</keyword>
<keyword evidence="1" id="KW-1133">Transmembrane helix</keyword>
<name>A0A7D7S4F8_9NEIS</name>
<feature type="transmembrane region" description="Helical" evidence="1">
    <location>
        <begin position="32"/>
        <end position="54"/>
    </location>
</feature>
<gene>
    <name evidence="2" type="ORF">H3L94_08660</name>
</gene>
<proteinExistence type="predicted"/>